<dbReference type="PANTHER" id="PTHR43728">
    <property type="entry name" value="SLR0304 PROTEIN"/>
    <property type="match status" value="1"/>
</dbReference>
<dbReference type="GO" id="GO:0051536">
    <property type="term" value="F:iron-sulfur cluster binding"/>
    <property type="evidence" value="ECO:0007669"/>
    <property type="project" value="UniProtKB-KW"/>
</dbReference>
<comment type="caution">
    <text evidence="8">The sequence shown here is derived from an EMBL/GenBank/DDBJ whole genome shotgun (WGS) entry which is preliminary data.</text>
</comment>
<dbReference type="SFLD" id="SFLDS00029">
    <property type="entry name" value="Radical_SAM"/>
    <property type="match status" value="1"/>
</dbReference>
<evidence type="ECO:0000313" key="8">
    <source>
        <dbReference type="EMBL" id="GAP36747.1"/>
    </source>
</evidence>
<dbReference type="CDD" id="cd01335">
    <property type="entry name" value="Radical_SAM"/>
    <property type="match status" value="1"/>
</dbReference>
<evidence type="ECO:0000256" key="3">
    <source>
        <dbReference type="ARBA" id="ARBA00022723"/>
    </source>
</evidence>
<dbReference type="Pfam" id="PF12345">
    <property type="entry name" value="DUF3641"/>
    <property type="match status" value="1"/>
</dbReference>
<dbReference type="InterPro" id="IPR024521">
    <property type="entry name" value="ArsS-like_C"/>
</dbReference>
<dbReference type="GO" id="GO:0003824">
    <property type="term" value="F:catalytic activity"/>
    <property type="evidence" value="ECO:0007669"/>
    <property type="project" value="InterPro"/>
</dbReference>
<keyword evidence="3" id="KW-0479">Metal-binding</keyword>
<dbReference type="Pfam" id="PF04055">
    <property type="entry name" value="Radical_SAM"/>
    <property type="match status" value="1"/>
</dbReference>
<accession>A0A0K8P250</accession>
<dbReference type="InterPro" id="IPR007197">
    <property type="entry name" value="rSAM"/>
</dbReference>
<dbReference type="NCBIfam" id="TIGR04167">
    <property type="entry name" value="rSAM_SeCys"/>
    <property type="match status" value="1"/>
</dbReference>
<dbReference type="InterPro" id="IPR026351">
    <property type="entry name" value="rSAM_ArsS-like"/>
</dbReference>
<organism evidence="8 9">
    <name type="scientific">Piscinibacter sakaiensis</name>
    <name type="common">Ideonella sakaiensis</name>
    <dbReference type="NCBI Taxonomy" id="1547922"/>
    <lineage>
        <taxon>Bacteria</taxon>
        <taxon>Pseudomonadati</taxon>
        <taxon>Pseudomonadota</taxon>
        <taxon>Betaproteobacteria</taxon>
        <taxon>Burkholderiales</taxon>
        <taxon>Sphaerotilaceae</taxon>
        <taxon>Piscinibacter</taxon>
    </lineage>
</organism>
<reference evidence="8 9" key="2">
    <citation type="journal article" date="2016" name="Science">
        <title>A bacterium that degrades and assimilates poly(ethylene terephthalate).</title>
        <authorList>
            <person name="Yoshida S."/>
            <person name="Hiraga K."/>
            <person name="Takehana T."/>
            <person name="Taniguchi I."/>
            <person name="Yamaji H."/>
            <person name="Maeda Y."/>
            <person name="Toyohara K."/>
            <person name="Miyamoto K."/>
            <person name="Kimura Y."/>
            <person name="Oda K."/>
        </authorList>
    </citation>
    <scope>NUCLEOTIDE SEQUENCE [LARGE SCALE GENOMIC DNA]</scope>
    <source>
        <strain evidence="9">NBRC 110686 / TISTR 2288 / 201-F6</strain>
    </source>
</reference>
<dbReference type="OrthoDB" id="9782387at2"/>
<evidence type="ECO:0000259" key="7">
    <source>
        <dbReference type="Pfam" id="PF12345"/>
    </source>
</evidence>
<feature type="domain" description="Radical SAM core" evidence="6">
    <location>
        <begin position="26"/>
        <end position="164"/>
    </location>
</feature>
<dbReference type="SUPFAM" id="SSF102114">
    <property type="entry name" value="Radical SAM enzymes"/>
    <property type="match status" value="1"/>
</dbReference>
<keyword evidence="9" id="KW-1185">Reference proteome</keyword>
<dbReference type="InterPro" id="IPR013785">
    <property type="entry name" value="Aldolase_TIM"/>
</dbReference>
<dbReference type="Proteomes" id="UP000037660">
    <property type="component" value="Unassembled WGS sequence"/>
</dbReference>
<sequence length="329" mass="35871">MHDTLPLLAATTFPPIRRRALDTLQVNLGYRCNQSCLHCHVAASPQRTEAMDGDTVALVLEVLTARAVSTLDLTGGAPELNPHFRELVTRARALGVRVIDRCNLTILSEPGQEDLAAFLAEQRVEVTASLPCYSPANVDRQRGDGVFERSIAGLRRLNALGYGDAARGLVLNLVYNPQGPSLPPPQGPLEADYKRELLQHFGIRFDHLFALTNMPVRRFGSTLVSQGRFDTYLQLLRDSYRAENLDTVMCRTLLSVDWQGHLHDCDFNQMLGLPAALAGRPRPHLRDLLAHDPAGADIRIADHCYGCTAGQGSSCGGALETATASADTP</sequence>
<evidence type="ECO:0008006" key="10">
    <source>
        <dbReference type="Google" id="ProtNLM"/>
    </source>
</evidence>
<dbReference type="SFLD" id="SFLDG01067">
    <property type="entry name" value="SPASM/twitch_domain_containing"/>
    <property type="match status" value="1"/>
</dbReference>
<proteinExistence type="predicted"/>
<feature type="domain" description="Arsenosugar biosynthesis radical SAM protein ArsS-like C-terminal" evidence="7">
    <location>
        <begin position="182"/>
        <end position="318"/>
    </location>
</feature>
<dbReference type="AlphaFoldDB" id="A0A0K8P250"/>
<dbReference type="RefSeq" id="WP_054020727.1">
    <property type="nucleotide sequence ID" value="NZ_BBYR01000038.1"/>
</dbReference>
<reference evidence="9" key="1">
    <citation type="submission" date="2015-07" db="EMBL/GenBank/DDBJ databases">
        <title>Discovery of a poly(ethylene terephthalate assimilation.</title>
        <authorList>
            <person name="Yoshida S."/>
            <person name="Hiraga K."/>
            <person name="Takehana T."/>
            <person name="Taniguchi I."/>
            <person name="Yamaji H."/>
            <person name="Maeda Y."/>
            <person name="Toyohara K."/>
            <person name="Miyamoto K."/>
            <person name="Kimura Y."/>
            <person name="Oda K."/>
        </authorList>
    </citation>
    <scope>NUCLEOTIDE SEQUENCE [LARGE SCALE GENOMIC DNA]</scope>
    <source>
        <strain evidence="9">NBRC 110686 / TISTR 2288 / 201-F6</strain>
    </source>
</reference>
<dbReference type="PANTHER" id="PTHR43728:SF1">
    <property type="entry name" value="FE-S OXIDOREDUCTASE"/>
    <property type="match status" value="1"/>
</dbReference>
<keyword evidence="4" id="KW-0408">Iron</keyword>
<keyword evidence="5" id="KW-0411">Iron-sulfur</keyword>
<keyword evidence="2" id="KW-0949">S-adenosyl-L-methionine</keyword>
<comment type="cofactor">
    <cofactor evidence="1">
        <name>[4Fe-4S] cluster</name>
        <dbReference type="ChEBI" id="CHEBI:49883"/>
    </cofactor>
</comment>
<evidence type="ECO:0000256" key="2">
    <source>
        <dbReference type="ARBA" id="ARBA00022691"/>
    </source>
</evidence>
<protein>
    <recommendedName>
        <fullName evidence="10">Radical SAM domain protein</fullName>
    </recommendedName>
</protein>
<name>A0A0K8P250_PISS1</name>
<evidence type="ECO:0000256" key="5">
    <source>
        <dbReference type="ARBA" id="ARBA00023014"/>
    </source>
</evidence>
<gene>
    <name evidence="8" type="ORF">ISF6_2587</name>
</gene>
<dbReference type="GO" id="GO:0046872">
    <property type="term" value="F:metal ion binding"/>
    <property type="evidence" value="ECO:0007669"/>
    <property type="project" value="UniProtKB-KW"/>
</dbReference>
<dbReference type="InterPro" id="IPR058240">
    <property type="entry name" value="rSAM_sf"/>
</dbReference>
<evidence type="ECO:0000259" key="6">
    <source>
        <dbReference type="Pfam" id="PF04055"/>
    </source>
</evidence>
<dbReference type="STRING" id="1547922.ISF6_2587"/>
<evidence type="ECO:0000256" key="1">
    <source>
        <dbReference type="ARBA" id="ARBA00001966"/>
    </source>
</evidence>
<evidence type="ECO:0000256" key="4">
    <source>
        <dbReference type="ARBA" id="ARBA00023004"/>
    </source>
</evidence>
<dbReference type="EMBL" id="BBYR01000038">
    <property type="protein sequence ID" value="GAP36747.1"/>
    <property type="molecule type" value="Genomic_DNA"/>
</dbReference>
<dbReference type="Gene3D" id="3.20.20.70">
    <property type="entry name" value="Aldolase class I"/>
    <property type="match status" value="1"/>
</dbReference>
<evidence type="ECO:0000313" key="9">
    <source>
        <dbReference type="Proteomes" id="UP000037660"/>
    </source>
</evidence>